<name>A0ABT2RP54_9FIRM</name>
<feature type="coiled-coil region" evidence="1">
    <location>
        <begin position="94"/>
        <end position="121"/>
    </location>
</feature>
<sequence>MDISLYISVLALIISIGVPFFEYIYNKSFNNINIEVSYYDEIYKDYLINKIPISRMKIQLSSQGEVLGIDQFLDLLREIRRNSLYFKFRNIEFYSEILSLIQRLEDELVVAEAKMSVAQYNKLSVRIDSMINDIYEEIITTSRGKSVFDIF</sequence>
<evidence type="ECO:0000256" key="2">
    <source>
        <dbReference type="SAM" id="Phobius"/>
    </source>
</evidence>
<protein>
    <submittedName>
        <fullName evidence="3">Uncharacterized protein</fullName>
    </submittedName>
</protein>
<keyword evidence="1" id="KW-0175">Coiled coil</keyword>
<evidence type="ECO:0000313" key="3">
    <source>
        <dbReference type="EMBL" id="MCU6687066.1"/>
    </source>
</evidence>
<dbReference type="RefSeq" id="WP_158370574.1">
    <property type="nucleotide sequence ID" value="NZ_JAOQJU010000013.1"/>
</dbReference>
<feature type="transmembrane region" description="Helical" evidence="2">
    <location>
        <begin position="6"/>
        <end position="25"/>
    </location>
</feature>
<accession>A0ABT2RP54</accession>
<gene>
    <name evidence="3" type="ORF">OCV99_10990</name>
</gene>
<reference evidence="3 4" key="1">
    <citation type="journal article" date="2021" name="ISME Commun">
        <title>Automated analysis of genomic sequences facilitates high-throughput and comprehensive description of bacteria.</title>
        <authorList>
            <person name="Hitch T.C.A."/>
        </authorList>
    </citation>
    <scope>NUCLEOTIDE SEQUENCE [LARGE SCALE GENOMIC DNA]</scope>
    <source>
        <strain evidence="3 4">Sanger_03</strain>
    </source>
</reference>
<evidence type="ECO:0000313" key="4">
    <source>
        <dbReference type="Proteomes" id="UP001652431"/>
    </source>
</evidence>
<proteinExistence type="predicted"/>
<keyword evidence="2" id="KW-1133">Transmembrane helix</keyword>
<keyword evidence="2" id="KW-0472">Membrane</keyword>
<dbReference type="EMBL" id="JAOQJU010000013">
    <property type="protein sequence ID" value="MCU6687066.1"/>
    <property type="molecule type" value="Genomic_DNA"/>
</dbReference>
<dbReference type="Proteomes" id="UP001652431">
    <property type="component" value="Unassembled WGS sequence"/>
</dbReference>
<evidence type="ECO:0000256" key="1">
    <source>
        <dbReference type="SAM" id="Coils"/>
    </source>
</evidence>
<organism evidence="3 4">
    <name type="scientific">Dorea acetigenes</name>
    <dbReference type="NCBI Taxonomy" id="2981787"/>
    <lineage>
        <taxon>Bacteria</taxon>
        <taxon>Bacillati</taxon>
        <taxon>Bacillota</taxon>
        <taxon>Clostridia</taxon>
        <taxon>Lachnospirales</taxon>
        <taxon>Lachnospiraceae</taxon>
        <taxon>Dorea</taxon>
    </lineage>
</organism>
<comment type="caution">
    <text evidence="3">The sequence shown here is derived from an EMBL/GenBank/DDBJ whole genome shotgun (WGS) entry which is preliminary data.</text>
</comment>
<keyword evidence="4" id="KW-1185">Reference proteome</keyword>
<keyword evidence="2" id="KW-0812">Transmembrane</keyword>